<comment type="subunit">
    <text evidence="2">Homodimer.</text>
</comment>
<reference evidence="7" key="1">
    <citation type="submission" date="2018-06" db="EMBL/GenBank/DDBJ databases">
        <authorList>
            <person name="Zhirakovskaya E."/>
        </authorList>
    </citation>
    <scope>NUCLEOTIDE SEQUENCE</scope>
</reference>
<dbReference type="EC" id="2.4.2.2" evidence="7"/>
<dbReference type="SUPFAM" id="SSF52418">
    <property type="entry name" value="Nucleoside phosphorylase/phosphoribosyltransferase catalytic domain"/>
    <property type="match status" value="1"/>
</dbReference>
<dbReference type="AlphaFoldDB" id="A0A3B1CL67"/>
<evidence type="ECO:0000313" key="7">
    <source>
        <dbReference type="EMBL" id="VAX27261.1"/>
    </source>
</evidence>
<evidence type="ECO:0000259" key="5">
    <source>
        <dbReference type="Pfam" id="PF00591"/>
    </source>
</evidence>
<dbReference type="GO" id="GO:0004645">
    <property type="term" value="F:1,4-alpha-oligoglucan phosphorylase activity"/>
    <property type="evidence" value="ECO:0007669"/>
    <property type="project" value="InterPro"/>
</dbReference>
<comment type="similarity">
    <text evidence="1">Belongs to the thymidine/pyrimidine-nucleoside phosphorylase family.</text>
</comment>
<dbReference type="InterPro" id="IPR000053">
    <property type="entry name" value="Thymidine/pyrmidine_PPase"/>
</dbReference>
<dbReference type="FunFam" id="3.40.1030.10:FF:000003">
    <property type="entry name" value="Pyrimidine-nucleoside phosphorylase"/>
    <property type="match status" value="1"/>
</dbReference>
<dbReference type="Pfam" id="PF02885">
    <property type="entry name" value="Glycos_trans_3N"/>
    <property type="match status" value="1"/>
</dbReference>
<gene>
    <name evidence="7" type="ORF">MNBD_NITROSPIRAE02-105</name>
</gene>
<evidence type="ECO:0000256" key="4">
    <source>
        <dbReference type="ARBA" id="ARBA00022679"/>
    </source>
</evidence>
<evidence type="ECO:0000256" key="1">
    <source>
        <dbReference type="ARBA" id="ARBA00006915"/>
    </source>
</evidence>
<feature type="non-terminal residue" evidence="7">
    <location>
        <position position="242"/>
    </location>
</feature>
<keyword evidence="4 7" id="KW-0808">Transferase</keyword>
<dbReference type="GO" id="GO:0009032">
    <property type="term" value="F:thymidine phosphorylase activity"/>
    <property type="evidence" value="ECO:0007669"/>
    <property type="project" value="TreeGrafter"/>
</dbReference>
<dbReference type="Pfam" id="PF00591">
    <property type="entry name" value="Glycos_transf_3"/>
    <property type="match status" value="1"/>
</dbReference>
<dbReference type="InterPro" id="IPR035902">
    <property type="entry name" value="Nuc_phospho_transferase"/>
</dbReference>
<protein>
    <submittedName>
        <fullName evidence="7">Pyrimidine-nucleoside phosphorylase</fullName>
        <ecNumber evidence="7">2.4.2.2</ecNumber>
    </submittedName>
</protein>
<accession>A0A3B1CL67</accession>
<dbReference type="PROSITE" id="PS00647">
    <property type="entry name" value="THYMID_PHOSPHORYLASE"/>
    <property type="match status" value="1"/>
</dbReference>
<dbReference type="Gene3D" id="3.40.1030.10">
    <property type="entry name" value="Nucleoside phosphorylase/phosphoribosyltransferase catalytic domain"/>
    <property type="match status" value="1"/>
</dbReference>
<proteinExistence type="inferred from homology"/>
<dbReference type="Gene3D" id="1.20.970.10">
    <property type="entry name" value="Transferase, Pyrimidine Nucleoside Phosphorylase, Chain C"/>
    <property type="match status" value="1"/>
</dbReference>
<dbReference type="NCBIfam" id="NF004490">
    <property type="entry name" value="PRK05820.1"/>
    <property type="match status" value="1"/>
</dbReference>
<dbReference type="InterPro" id="IPR000312">
    <property type="entry name" value="Glycosyl_Trfase_fam3"/>
</dbReference>
<dbReference type="GO" id="GO:0006206">
    <property type="term" value="P:pyrimidine nucleobase metabolic process"/>
    <property type="evidence" value="ECO:0007669"/>
    <property type="project" value="InterPro"/>
</dbReference>
<keyword evidence="3 7" id="KW-0328">Glycosyltransferase</keyword>
<dbReference type="PANTHER" id="PTHR10515">
    <property type="entry name" value="THYMIDINE PHOSPHORYLASE"/>
    <property type="match status" value="1"/>
</dbReference>
<feature type="domain" description="Glycosyl transferase family 3 N-terminal" evidence="6">
    <location>
        <begin position="5"/>
        <end position="66"/>
    </location>
</feature>
<dbReference type="InterPro" id="IPR036320">
    <property type="entry name" value="Glycosyl_Trfase_fam3_N_dom_sf"/>
</dbReference>
<dbReference type="InterPro" id="IPR017872">
    <property type="entry name" value="Pyrmidine_PPase_CS"/>
</dbReference>
<organism evidence="7">
    <name type="scientific">hydrothermal vent metagenome</name>
    <dbReference type="NCBI Taxonomy" id="652676"/>
    <lineage>
        <taxon>unclassified sequences</taxon>
        <taxon>metagenomes</taxon>
        <taxon>ecological metagenomes</taxon>
    </lineage>
</organism>
<sequence>MRAYDIIKKKRDGGCLNKEEFQFLIKGYLSEEVPDYQVSAFLMASFLRGLNDEETILLTDVMLRTGNILDLTEMDDPRIDKHSTGGVGDKVSIILAPLIAAAGVTVPMISGRGLGHTGGTLDKLESIPGFRTEMSIAAFRNILWETGVAMMGQTDDIAPADKKLYALRDVTATVESIPLIASSIMSKKLAEGLNGLVLDVKVGSGAFMKTMEDAEALAAALSNTGNSFGVRTVAVITDMDEP</sequence>
<dbReference type="PANTHER" id="PTHR10515:SF0">
    <property type="entry name" value="THYMIDINE PHOSPHORYLASE"/>
    <property type="match status" value="1"/>
</dbReference>
<name>A0A3B1CL67_9ZZZZ</name>
<evidence type="ECO:0000259" key="6">
    <source>
        <dbReference type="Pfam" id="PF02885"/>
    </source>
</evidence>
<evidence type="ECO:0000256" key="2">
    <source>
        <dbReference type="ARBA" id="ARBA00011738"/>
    </source>
</evidence>
<dbReference type="GO" id="GO:0005829">
    <property type="term" value="C:cytosol"/>
    <property type="evidence" value="ECO:0007669"/>
    <property type="project" value="TreeGrafter"/>
</dbReference>
<evidence type="ECO:0000256" key="3">
    <source>
        <dbReference type="ARBA" id="ARBA00022676"/>
    </source>
</evidence>
<dbReference type="EMBL" id="UOGH01000036">
    <property type="protein sequence ID" value="VAX27261.1"/>
    <property type="molecule type" value="Genomic_DNA"/>
</dbReference>
<feature type="domain" description="Glycosyl transferase family 3" evidence="5">
    <location>
        <begin position="77"/>
        <end position="241"/>
    </location>
</feature>
<dbReference type="SUPFAM" id="SSF47648">
    <property type="entry name" value="Nucleoside phosphorylase/phosphoribosyltransferase N-terminal domain"/>
    <property type="match status" value="1"/>
</dbReference>
<dbReference type="InterPro" id="IPR017459">
    <property type="entry name" value="Glycosyl_Trfase_fam3_N_dom"/>
</dbReference>